<evidence type="ECO:0000256" key="6">
    <source>
        <dbReference type="ARBA" id="ARBA00035207"/>
    </source>
</evidence>
<feature type="compositionally biased region" description="Basic and acidic residues" evidence="11">
    <location>
        <begin position="127"/>
        <end position="174"/>
    </location>
</feature>
<organism evidence="12 13">
    <name type="scientific">candidate division WS6 bacterium GW2011_GWA2_37_6</name>
    <dbReference type="NCBI Taxonomy" id="1619087"/>
    <lineage>
        <taxon>Bacteria</taxon>
        <taxon>Candidatus Dojkabacteria</taxon>
    </lineage>
</organism>
<sequence length="196" mass="22391">MAKKIIYAKSKYIRTSAQKARLIINMVRGGNALYSVEMLNFVNKSAALPVRKTIESAIANAEFNHDMDKAKLVITEARVDEAPTFKRGRAVSKGRYHQILKRNCHIIIGVTESEEENKIAKDLAKVQDKEQKGKKEVGKTIKESKEKEKIEDQKPQVETIKEPREKKEEKESMKKQGKLAQIRSKGLFRRVQARGK</sequence>
<evidence type="ECO:0000256" key="1">
    <source>
        <dbReference type="ARBA" id="ARBA00009451"/>
    </source>
</evidence>
<dbReference type="Gene3D" id="3.90.470.10">
    <property type="entry name" value="Ribosomal protein L22/L17"/>
    <property type="match status" value="1"/>
</dbReference>
<evidence type="ECO:0000256" key="4">
    <source>
        <dbReference type="ARBA" id="ARBA00022980"/>
    </source>
</evidence>
<dbReference type="Pfam" id="PF00237">
    <property type="entry name" value="Ribosomal_L22"/>
    <property type="match status" value="1"/>
</dbReference>
<gene>
    <name evidence="7" type="primary">rplV</name>
    <name evidence="12" type="ORF">US52_C0013G0003</name>
</gene>
<evidence type="ECO:0000313" key="12">
    <source>
        <dbReference type="EMBL" id="KKQ35906.1"/>
    </source>
</evidence>
<dbReference type="InterPro" id="IPR001063">
    <property type="entry name" value="Ribosomal_uL22"/>
</dbReference>
<dbReference type="NCBIfam" id="TIGR01044">
    <property type="entry name" value="rplV_bact"/>
    <property type="match status" value="1"/>
</dbReference>
<dbReference type="SUPFAM" id="SSF54843">
    <property type="entry name" value="Ribosomal protein L22"/>
    <property type="match status" value="1"/>
</dbReference>
<dbReference type="PANTHER" id="PTHR13501:SF8">
    <property type="entry name" value="LARGE RIBOSOMAL SUBUNIT PROTEIN UL22M"/>
    <property type="match status" value="1"/>
</dbReference>
<keyword evidence="2 7" id="KW-0699">rRNA-binding</keyword>
<dbReference type="PANTHER" id="PTHR13501">
    <property type="entry name" value="CHLOROPLAST 50S RIBOSOMAL PROTEIN L22-RELATED"/>
    <property type="match status" value="1"/>
</dbReference>
<evidence type="ECO:0000256" key="11">
    <source>
        <dbReference type="SAM" id="MobiDB-lite"/>
    </source>
</evidence>
<feature type="compositionally biased region" description="Basic residues" evidence="11">
    <location>
        <begin position="186"/>
        <end position="196"/>
    </location>
</feature>
<dbReference type="CDD" id="cd00336">
    <property type="entry name" value="Ribosomal_L22"/>
    <property type="match status" value="1"/>
</dbReference>
<name>A0A0G0K5I2_9BACT</name>
<comment type="similarity">
    <text evidence="1 7 8">Belongs to the universal ribosomal protein uL22 family.</text>
</comment>
<dbReference type="EMBL" id="LBTH01000013">
    <property type="protein sequence ID" value="KKQ35906.1"/>
    <property type="molecule type" value="Genomic_DNA"/>
</dbReference>
<accession>A0A0G0K5I2</accession>
<comment type="function">
    <text evidence="7 10">This protein binds specifically to 23S rRNA; its binding is stimulated by other ribosomal proteins, e.g., L4, L17, and L20. It is important during the early stages of 50S assembly. It makes multiple contacts with different domains of the 23S rRNA in the assembled 50S subunit and ribosome.</text>
</comment>
<evidence type="ECO:0000256" key="5">
    <source>
        <dbReference type="ARBA" id="ARBA00023274"/>
    </source>
</evidence>
<evidence type="ECO:0000256" key="10">
    <source>
        <dbReference type="RuleBase" id="RU004008"/>
    </source>
</evidence>
<keyword evidence="4 7" id="KW-0689">Ribosomal protein</keyword>
<evidence type="ECO:0000313" key="13">
    <source>
        <dbReference type="Proteomes" id="UP000034852"/>
    </source>
</evidence>
<protein>
    <recommendedName>
        <fullName evidence="6 7">Large ribosomal subunit protein uL22</fullName>
    </recommendedName>
</protein>
<dbReference type="HAMAP" id="MF_01331_B">
    <property type="entry name" value="Ribosomal_uL22_B"/>
    <property type="match status" value="1"/>
</dbReference>
<proteinExistence type="inferred from homology"/>
<evidence type="ECO:0000256" key="2">
    <source>
        <dbReference type="ARBA" id="ARBA00022730"/>
    </source>
</evidence>
<dbReference type="Proteomes" id="UP000034852">
    <property type="component" value="Unassembled WGS sequence"/>
</dbReference>
<dbReference type="InterPro" id="IPR005727">
    <property type="entry name" value="Ribosomal_uL22_bac/chlpt-type"/>
</dbReference>
<evidence type="ECO:0000256" key="3">
    <source>
        <dbReference type="ARBA" id="ARBA00022884"/>
    </source>
</evidence>
<keyword evidence="3 7" id="KW-0694">RNA-binding</keyword>
<evidence type="ECO:0000256" key="9">
    <source>
        <dbReference type="RuleBase" id="RU004006"/>
    </source>
</evidence>
<comment type="subunit">
    <text evidence="7 9">Part of the 50S ribosomal subunit.</text>
</comment>
<comment type="caution">
    <text evidence="12">The sequence shown here is derived from an EMBL/GenBank/DDBJ whole genome shotgun (WGS) entry which is preliminary data.</text>
</comment>
<dbReference type="InterPro" id="IPR036394">
    <property type="entry name" value="Ribosomal_uL22_sf"/>
</dbReference>
<feature type="region of interest" description="Disordered" evidence="11">
    <location>
        <begin position="127"/>
        <end position="196"/>
    </location>
</feature>
<dbReference type="GO" id="GO:0006412">
    <property type="term" value="P:translation"/>
    <property type="evidence" value="ECO:0007669"/>
    <property type="project" value="UniProtKB-UniRule"/>
</dbReference>
<dbReference type="GO" id="GO:0019843">
    <property type="term" value="F:rRNA binding"/>
    <property type="evidence" value="ECO:0007669"/>
    <property type="project" value="UniProtKB-UniRule"/>
</dbReference>
<dbReference type="GO" id="GO:0003735">
    <property type="term" value="F:structural constituent of ribosome"/>
    <property type="evidence" value="ECO:0007669"/>
    <property type="project" value="InterPro"/>
</dbReference>
<comment type="function">
    <text evidence="7">The globular domain of the protein is located near the polypeptide exit tunnel on the outside of the subunit, while an extended beta-hairpin is found that lines the wall of the exit tunnel in the center of the 70S ribosome.</text>
</comment>
<evidence type="ECO:0000256" key="7">
    <source>
        <dbReference type="HAMAP-Rule" id="MF_01331"/>
    </source>
</evidence>
<keyword evidence="5 7" id="KW-0687">Ribonucleoprotein</keyword>
<reference evidence="12 13" key="1">
    <citation type="journal article" date="2015" name="Nature">
        <title>rRNA introns, odd ribosomes, and small enigmatic genomes across a large radiation of phyla.</title>
        <authorList>
            <person name="Brown C.T."/>
            <person name="Hug L.A."/>
            <person name="Thomas B.C."/>
            <person name="Sharon I."/>
            <person name="Castelle C.J."/>
            <person name="Singh A."/>
            <person name="Wilkins M.J."/>
            <person name="Williams K.H."/>
            <person name="Banfield J.F."/>
        </authorList>
    </citation>
    <scope>NUCLEOTIDE SEQUENCE [LARGE SCALE GENOMIC DNA]</scope>
</reference>
<evidence type="ECO:0000256" key="8">
    <source>
        <dbReference type="RuleBase" id="RU004005"/>
    </source>
</evidence>
<dbReference type="AlphaFoldDB" id="A0A0G0K5I2"/>
<dbReference type="InterPro" id="IPR047867">
    <property type="entry name" value="Ribosomal_uL22_bac/org-type"/>
</dbReference>
<dbReference type="GO" id="GO:0022625">
    <property type="term" value="C:cytosolic large ribosomal subunit"/>
    <property type="evidence" value="ECO:0007669"/>
    <property type="project" value="TreeGrafter"/>
</dbReference>